<feature type="region of interest" description="Disordered" evidence="6">
    <location>
        <begin position="135"/>
        <end position="160"/>
    </location>
</feature>
<dbReference type="AlphaFoldDB" id="M7UN98"/>
<evidence type="ECO:0000256" key="3">
    <source>
        <dbReference type="ARBA" id="ARBA00022989"/>
    </source>
</evidence>
<dbReference type="GO" id="GO:0016020">
    <property type="term" value="C:membrane"/>
    <property type="evidence" value="ECO:0007669"/>
    <property type="project" value="UniProtKB-SubCell"/>
</dbReference>
<proteinExistence type="inferred from homology"/>
<evidence type="ECO:0000256" key="4">
    <source>
        <dbReference type="ARBA" id="ARBA00023136"/>
    </source>
</evidence>
<evidence type="ECO:0000313" key="8">
    <source>
        <dbReference type="EMBL" id="EMR88353.1"/>
    </source>
</evidence>
<reference evidence="9" key="1">
    <citation type="journal article" date="2013" name="Genome Announc.">
        <title>Draft genome sequence of Botrytis cinerea BcDW1, inoculum for noble rot of grape berries.</title>
        <authorList>
            <person name="Blanco-Ulate B."/>
            <person name="Allen G."/>
            <person name="Powell A.L."/>
            <person name="Cantu D."/>
        </authorList>
    </citation>
    <scope>NUCLEOTIDE SEQUENCE [LARGE SCALE GENOMIC DNA]</scope>
    <source>
        <strain evidence="9">BcDW1</strain>
    </source>
</reference>
<keyword evidence="3" id="KW-1133">Transmembrane helix</keyword>
<dbReference type="Pfam" id="PF20684">
    <property type="entry name" value="Fung_rhodopsin"/>
    <property type="match status" value="1"/>
</dbReference>
<evidence type="ECO:0000256" key="1">
    <source>
        <dbReference type="ARBA" id="ARBA00004141"/>
    </source>
</evidence>
<organism evidence="8 9">
    <name type="scientific">Botryotinia fuckeliana (strain BcDW1)</name>
    <name type="common">Noble rot fungus</name>
    <name type="synonym">Botrytis cinerea</name>
    <dbReference type="NCBI Taxonomy" id="1290391"/>
    <lineage>
        <taxon>Eukaryota</taxon>
        <taxon>Fungi</taxon>
        <taxon>Dikarya</taxon>
        <taxon>Ascomycota</taxon>
        <taxon>Pezizomycotina</taxon>
        <taxon>Leotiomycetes</taxon>
        <taxon>Helotiales</taxon>
        <taxon>Sclerotiniaceae</taxon>
        <taxon>Botrytis</taxon>
    </lineage>
</organism>
<feature type="domain" description="Rhodopsin" evidence="7">
    <location>
        <begin position="7"/>
        <end position="58"/>
    </location>
</feature>
<dbReference type="Proteomes" id="UP000012045">
    <property type="component" value="Unassembled WGS sequence"/>
</dbReference>
<evidence type="ECO:0000259" key="7">
    <source>
        <dbReference type="Pfam" id="PF20684"/>
    </source>
</evidence>
<dbReference type="PANTHER" id="PTHR33048">
    <property type="entry name" value="PTH11-LIKE INTEGRAL MEMBRANE PROTEIN (AFU_ORTHOLOGUE AFUA_5G11245)"/>
    <property type="match status" value="1"/>
</dbReference>
<dbReference type="STRING" id="1290391.M7UN98"/>
<comment type="subcellular location">
    <subcellularLocation>
        <location evidence="1">Membrane</location>
        <topology evidence="1">Multi-pass membrane protein</topology>
    </subcellularLocation>
</comment>
<comment type="similarity">
    <text evidence="5">Belongs to the SAT4 family.</text>
</comment>
<gene>
    <name evidence="8" type="ORF">BcDW1_2976</name>
</gene>
<dbReference type="InterPro" id="IPR052337">
    <property type="entry name" value="SAT4-like"/>
</dbReference>
<evidence type="ECO:0000256" key="2">
    <source>
        <dbReference type="ARBA" id="ARBA00022692"/>
    </source>
</evidence>
<evidence type="ECO:0000256" key="6">
    <source>
        <dbReference type="SAM" id="MobiDB-lite"/>
    </source>
</evidence>
<dbReference type="InterPro" id="IPR049326">
    <property type="entry name" value="Rhodopsin_dom_fungi"/>
</dbReference>
<dbReference type="PANTHER" id="PTHR33048:SF96">
    <property type="entry name" value="INTEGRAL MEMBRANE PROTEIN"/>
    <property type="match status" value="1"/>
</dbReference>
<dbReference type="HOGENOM" id="CLU_1283075_0_0_1"/>
<keyword evidence="2" id="KW-0812">Transmembrane</keyword>
<evidence type="ECO:0000313" key="9">
    <source>
        <dbReference type="Proteomes" id="UP000012045"/>
    </source>
</evidence>
<protein>
    <submittedName>
        <fullName evidence="8">Putative polytopic membrane protein</fullName>
    </submittedName>
</protein>
<sequence length="215" mass="23496">MSHSASTATIIRIPTVTSLLITEDFLFKSTPLAVWSTVEPGIAIFAASLATLRPLLRRIFPNHFRNAAVSSLPSLRIPTNVARKGPSSDDVEMGINTKCFSEPRPQQTTGESLETIKIHLDERIEFDRSPIESMSIHKETSSLNSRLGGSDNETQELPHTPLGTYPRLAPLVFSPACLSPTIPSPSTLSPSHVASCMRDSQYYRNSKVVIPSSPI</sequence>
<dbReference type="OrthoDB" id="3923077at2759"/>
<keyword evidence="4" id="KW-0472">Membrane</keyword>
<name>M7UN98_BOTF1</name>
<evidence type="ECO:0000256" key="5">
    <source>
        <dbReference type="ARBA" id="ARBA00038359"/>
    </source>
</evidence>
<dbReference type="EMBL" id="KB707787">
    <property type="protein sequence ID" value="EMR88353.1"/>
    <property type="molecule type" value="Genomic_DNA"/>
</dbReference>
<feature type="compositionally biased region" description="Polar residues" evidence="6">
    <location>
        <begin position="141"/>
        <end position="157"/>
    </location>
</feature>
<accession>M7UN98</accession>